<evidence type="ECO:0000313" key="3">
    <source>
        <dbReference type="Proteomes" id="UP000259465"/>
    </source>
</evidence>
<dbReference type="Pfam" id="PF05069">
    <property type="entry name" value="Phage_tail_S"/>
    <property type="match status" value="1"/>
</dbReference>
<gene>
    <name evidence="2" type="ORF">D1345_16825</name>
</gene>
<feature type="region of interest" description="Disordered" evidence="1">
    <location>
        <begin position="39"/>
        <end position="61"/>
    </location>
</feature>
<accession>A0AAD0W8V8</accession>
<dbReference type="Proteomes" id="UP000259465">
    <property type="component" value="Chromosome"/>
</dbReference>
<dbReference type="EMBL" id="CP031968">
    <property type="protein sequence ID" value="AXT47739.1"/>
    <property type="molecule type" value="Genomic_DNA"/>
</dbReference>
<dbReference type="NCBIfam" id="TIGR01635">
    <property type="entry name" value="tail_comp_S"/>
    <property type="match status" value="1"/>
</dbReference>
<evidence type="ECO:0000256" key="1">
    <source>
        <dbReference type="SAM" id="MobiDB-lite"/>
    </source>
</evidence>
<sequence length="152" mass="17012">MADALAQLDSKLSGLIAQLGPAQRRALARQIVTRLRASQQQRIRQQQNPDGSGFEARRPQLRKKKGAIRRQMFTKLRLARYLKTQAGPAGGAVEFIAQVQRIARVHQLGLRDRVSRHRGVMAQYPARELLGFSNADIDSIQDQVITHLATPV</sequence>
<protein>
    <submittedName>
        <fullName evidence="2">Phage virion morphogenesis protein</fullName>
    </submittedName>
</protein>
<dbReference type="InterPro" id="IPR006522">
    <property type="entry name" value="Phage_virion_morphogenesis"/>
</dbReference>
<organism evidence="2 3">
    <name type="scientific">Chromobacterium rhizoryzae</name>
    <dbReference type="NCBI Taxonomy" id="1778675"/>
    <lineage>
        <taxon>Bacteria</taxon>
        <taxon>Pseudomonadati</taxon>
        <taxon>Pseudomonadota</taxon>
        <taxon>Betaproteobacteria</taxon>
        <taxon>Neisseriales</taxon>
        <taxon>Chromobacteriaceae</taxon>
        <taxon>Chromobacterium</taxon>
    </lineage>
</organism>
<evidence type="ECO:0000313" key="2">
    <source>
        <dbReference type="EMBL" id="AXT47739.1"/>
    </source>
</evidence>
<dbReference type="RefSeq" id="WP_118268207.1">
    <property type="nucleotide sequence ID" value="NZ_CP031968.1"/>
</dbReference>
<reference evidence="2 3" key="1">
    <citation type="submission" date="2018-08" db="EMBL/GenBank/DDBJ databases">
        <title>Complete genome sequence of JP2-74.</title>
        <authorList>
            <person name="Wu L."/>
        </authorList>
    </citation>
    <scope>NUCLEOTIDE SEQUENCE [LARGE SCALE GENOMIC DNA]</scope>
    <source>
        <strain evidence="2 3">JP2-74</strain>
    </source>
</reference>
<dbReference type="KEGG" id="crz:D1345_16825"/>
<proteinExistence type="predicted"/>
<keyword evidence="3" id="KW-1185">Reference proteome</keyword>
<dbReference type="AlphaFoldDB" id="A0AAD0W8V8"/>
<name>A0AAD0W8V8_9NEIS</name>